<reference evidence="28 29" key="1">
    <citation type="journal article" date="2019" name="Plant Biotechnol. J.">
        <title>The red bayberry genome and genetic basis of sex determination.</title>
        <authorList>
            <person name="Jia H.M."/>
            <person name="Jia H.J."/>
            <person name="Cai Q.L."/>
            <person name="Wang Y."/>
            <person name="Zhao H.B."/>
            <person name="Yang W.F."/>
            <person name="Wang G.Y."/>
            <person name="Li Y.H."/>
            <person name="Zhan D.L."/>
            <person name="Shen Y.T."/>
            <person name="Niu Q.F."/>
            <person name="Chang L."/>
            <person name="Qiu J."/>
            <person name="Zhao L."/>
            <person name="Xie H.B."/>
            <person name="Fu W.Y."/>
            <person name="Jin J."/>
            <person name="Li X.W."/>
            <person name="Jiao Y."/>
            <person name="Zhou C.C."/>
            <person name="Tu T."/>
            <person name="Chai C.Y."/>
            <person name="Gao J.L."/>
            <person name="Fan L.J."/>
            <person name="van de Weg E."/>
            <person name="Wang J.Y."/>
            <person name="Gao Z.S."/>
        </authorList>
    </citation>
    <scope>NUCLEOTIDE SEQUENCE [LARGE SCALE GENOMIC DNA]</scope>
    <source>
        <tissue evidence="28">Leaves</tissue>
    </source>
</reference>
<evidence type="ECO:0000256" key="12">
    <source>
        <dbReference type="ARBA" id="ARBA00022840"/>
    </source>
</evidence>
<dbReference type="InterPro" id="IPR036426">
    <property type="entry name" value="Bulb-type_lectin_dom_sf"/>
</dbReference>
<feature type="domain" description="EGF-like" evidence="25">
    <location>
        <begin position="286"/>
        <end position="321"/>
    </location>
</feature>
<accession>A0A6A1WCN6</accession>
<name>A0A6A1WCN6_9ROSI</name>
<keyword evidence="5 20" id="KW-0245">EGF-like domain</keyword>
<dbReference type="PROSITE" id="PS50026">
    <property type="entry name" value="EGF_3"/>
    <property type="match status" value="2"/>
</dbReference>
<feature type="domain" description="Apple" evidence="27">
    <location>
        <begin position="340"/>
        <end position="421"/>
    </location>
</feature>
<feature type="domain" description="Protein kinase" evidence="24">
    <location>
        <begin position="507"/>
        <end position="784"/>
    </location>
</feature>
<evidence type="ECO:0000256" key="5">
    <source>
        <dbReference type="ARBA" id="ARBA00022536"/>
    </source>
</evidence>
<evidence type="ECO:0000256" key="1">
    <source>
        <dbReference type="ARBA" id="ARBA00004251"/>
    </source>
</evidence>
<evidence type="ECO:0000256" key="7">
    <source>
        <dbReference type="ARBA" id="ARBA00022692"/>
    </source>
</evidence>
<dbReference type="Gene3D" id="3.30.200.20">
    <property type="entry name" value="Phosphorylase Kinase, domain 1"/>
    <property type="match status" value="3"/>
</dbReference>
<keyword evidence="16 28" id="KW-0675">Receptor</keyword>
<evidence type="ECO:0000256" key="14">
    <source>
        <dbReference type="ARBA" id="ARBA00023136"/>
    </source>
</evidence>
<evidence type="ECO:0000313" key="29">
    <source>
        <dbReference type="Proteomes" id="UP000516437"/>
    </source>
</evidence>
<keyword evidence="12 21" id="KW-0067">ATP-binding</keyword>
<proteinExistence type="predicted"/>
<dbReference type="FunFam" id="1.10.510.10:FF:001019">
    <property type="entry name" value="G-type lectin S-receptor-like serine/threonine-protein kinase B120"/>
    <property type="match status" value="1"/>
</dbReference>
<dbReference type="InterPro" id="IPR001245">
    <property type="entry name" value="Ser-Thr/Tyr_kinase_cat_dom"/>
</dbReference>
<dbReference type="Proteomes" id="UP000516437">
    <property type="component" value="Chromosome 2"/>
</dbReference>
<keyword evidence="11 28" id="KW-0418">Kinase</keyword>
<dbReference type="SMART" id="SM00473">
    <property type="entry name" value="PAN_AP"/>
    <property type="match status" value="3"/>
</dbReference>
<comment type="subcellular location">
    <subcellularLocation>
        <location evidence="1">Cell membrane</location>
        <topology evidence="1">Single-pass type I membrane protein</topology>
    </subcellularLocation>
</comment>
<evidence type="ECO:0000256" key="2">
    <source>
        <dbReference type="ARBA" id="ARBA00012513"/>
    </source>
</evidence>
<dbReference type="InterPro" id="IPR000719">
    <property type="entry name" value="Prot_kinase_dom"/>
</dbReference>
<evidence type="ECO:0000256" key="20">
    <source>
        <dbReference type="PROSITE-ProRule" id="PRU00076"/>
    </source>
</evidence>
<feature type="domain" description="Bulb-type lectin" evidence="26">
    <location>
        <begin position="875"/>
        <end position="996"/>
    </location>
</feature>
<dbReference type="InterPro" id="IPR001480">
    <property type="entry name" value="Bulb-type_lectin_dom"/>
</dbReference>
<keyword evidence="8 23" id="KW-0732">Signal</keyword>
<dbReference type="FunFam" id="1.10.510.10:FF:000060">
    <property type="entry name" value="G-type lectin S-receptor-like serine/threonine-protein kinase"/>
    <property type="match status" value="2"/>
</dbReference>
<keyword evidence="17" id="KW-0325">Glycoprotein</keyword>
<dbReference type="SMART" id="SM00220">
    <property type="entry name" value="S_TKc"/>
    <property type="match status" value="3"/>
</dbReference>
<sequence length="2322" mass="259436">MGFSLFLTLCYIWLSSGSPPSTAAAVSDSLTANQVLKDGQTLVSAGQRFELGFFSPGSTSLRYLGIWYRNISLPVVWVGNRNNSITGRSGSLSLGSNGFSLLANTSDNIWSVNASRALESPILQLLDNGNLVFREENNPDLEGYIWQSFDYITDTLLPGMKLGWNLNTGLYRRMTSWLSADDPSAGDFTFSLDSPETPQLVLSKGTQKLYRWGPWDGIRFSGSNELRSNPVFIPQFNSSLEEVYYTFEAVDQTSLLLRFVVTPDGLIQYLTWSKNNNEWVVVAALQRDNCDIYGTCGPYGSCYPGDLICKCLKGFTPKSPDDWDRIVWSGGCVRKWALDCENGDGFVKYGELKLPDHSHLAASRNLSLEECEAECLRNCSCRAFTRIDIHGNGGDCVLWFDDLVDMKYFPSGGDILYIRMAKKEIESIADAKRNRRVKVIVTTVICTVTGILLFGVIGWFSVRIRRAKRRAKTSNNPYRDLQEQNHDEDLELPFYDLEMVSAATDSFSFRNKIGQGGFGPVYKGILPSGQEIAVKRLSVNSGQGIREFKNEVILIAKLQHRNLVKLLGCCIHGEERMLIYEYLPNRSLDCSIFDETRRKSLAWKKRFDIIMGIARGLLYLHQDSRLRIIHRDLKASNILLDDEMNPKISDFGIARIFGGEQTEEMTKRVMGTYGYMSPEYAMSGYFSVKSDVFSFGVLVLEIISGKKNWGFWHPDHDLNLLGHGWKLWNEGNPVGLIDELMEESYSVDEVVRCIHVGLLCVQQRAEDRPTMSSVLLMLANESAMVPQPKEPGFCTEVSFMGTDTSSSGKNPLISNERKLTAIEFLYHISQILGVVAGSLRRSKSLVNPTVMSGPWGNPPHPCFTAISIPETSLSLETLAPNQTLKDNGQTLVSSAKSFELGFFSPWNSNSRFVGIWFKNVPQQTVVWVANKNSPLTDSSGVLKITPTGNIVILNNQSDVAIWSSNSSASHPVLLLQNSGNLVIKDGASGSYAWQSFDHPCDTLLPGMKLGWNRRTNQRWFLTSWRSLQDPSTGDFTYKLDPRRLPQFVLRKGDEIQYRTGPWDGVRFGGDPQLQPNPVFKPTFVVNASFVYYSFESTDASIISRFVVNQSGLIEHLTWSKRGEWVVIFTVQKDECDIYGHCGRNGICNFDQSPVCQCPTGFNPKRPEDWKVMDWSGGCIKKTPLNCSANEGFKKLSGLKLPDASQVLVNRTVISRKECEVACLRNCSCVAYAKPDASGCLAWFGDLLDIREYNEVGQDLYIRMAASNFGRSLCPESKCSVKKLISSSSSESTNDSKRKAVIVPVSVALGFLVLVSLCWFSIWKSRRNQAHRQRVNNPIQDYKPSVAEEDLDLPLFEFNTIATATNNFSFANKIGEGGYGPVYKGELSTGQQIAVKRLSKYSGQGLEEFKNEVLLIAKLQHRNLVRLLGCCIGGEDRMLIYEFQISSQMLEPDQTRGNALDWGKRFDIILGIARGLLYLHRDSRLRIIHRDLKASNVLLDSEMNPKISDFGLARTFGGDQTEANTSRVIGTYGYMSPEYAIDGLFSVKSDVFSFGVLVLEIVSGMKNRGFYHPDHDFNLLGHAWKLWNEGRIMELMDALLEKPVPESEILRSIQVGLLCVQQCPEDRPTMSSVLVMLDSESASLPQPKQPGFYTERFLTEVDSSSSGKEYCTTNELLDSGNFVLKENDGDDSKNYLWQSFDYPSDTLLPGMKLGWNLRTGMNRYLRSWKTSNDPSPGDYTYSVDPRGLPQLVLRKGSTKQFRSGPWYGEEFSGVPALMANPVFNPTFVSNGDEVCYTYQTTDNITSRFALAPSGLVQHFSWNDGHWNLLFTVQGDRCDAYGLCGSYGSCSANNTVNCNCLTGFKPRSPQDWNMLDWRGGCIRNDPHICRNGEGFTKLTGLKLPDASQFGVNVSMSIKDCEAECLKNCSCVAYAKMDISGTGNGCVTWFGELIDTRQASIHGQDLYVRVAASELESNADRSKQQKHMVVVVAVTVASAIIFLASVSSLFIWKMRRNGAKTDNPVSINGVECQEDDLQLPVFKIATIEAATDNFSTANKIGEGGFGSVYKGELPSGQEIAVKRHAENSGRGLQEFKNEVILVSQLQHRNLVKLLDEARRGSLNWQKRLDIIIGIARGLLYLHRDSRLRVIHRDLKAANILLDSNMNPKISDFGMARIFGGDQTEAKTKRVVGTYFGVLLLEIVSGKRNRGFSHPDHKLNLIGHAWKLWNEEKALELTDVLLDNNFLISEALRCIQVGLLCVQHRPEERPTMSSVLLMLDNESALLPQPGLPGFYAERSLPETDSSSVGRINSSSKEIIVSLLEGR</sequence>
<dbReference type="InterPro" id="IPR000858">
    <property type="entry name" value="S_locus_glycoprot_dom"/>
</dbReference>
<dbReference type="InterPro" id="IPR011009">
    <property type="entry name" value="Kinase-like_dom_sf"/>
</dbReference>
<feature type="transmembrane region" description="Helical" evidence="22">
    <location>
        <begin position="1299"/>
        <end position="1322"/>
    </location>
</feature>
<keyword evidence="29" id="KW-1185">Reference proteome</keyword>
<dbReference type="Pfam" id="PF00954">
    <property type="entry name" value="S_locus_glycop"/>
    <property type="match status" value="3"/>
</dbReference>
<comment type="catalytic activity">
    <reaction evidence="19">
        <text>L-seryl-[protein] + ATP = O-phospho-L-seryl-[protein] + ADP + H(+)</text>
        <dbReference type="Rhea" id="RHEA:17989"/>
        <dbReference type="Rhea" id="RHEA-COMP:9863"/>
        <dbReference type="Rhea" id="RHEA-COMP:11604"/>
        <dbReference type="ChEBI" id="CHEBI:15378"/>
        <dbReference type="ChEBI" id="CHEBI:29999"/>
        <dbReference type="ChEBI" id="CHEBI:30616"/>
        <dbReference type="ChEBI" id="CHEBI:83421"/>
        <dbReference type="ChEBI" id="CHEBI:456216"/>
        <dbReference type="EC" id="2.7.11.1"/>
    </reaction>
</comment>
<dbReference type="FunFam" id="3.30.200.20:FF:000330">
    <property type="entry name" value="G-type lectin S-receptor-like serine/threonine-protein kinase At4g03230"/>
    <property type="match status" value="1"/>
</dbReference>
<dbReference type="PROSITE" id="PS50011">
    <property type="entry name" value="PROTEIN_KINASE_DOM"/>
    <property type="match status" value="3"/>
</dbReference>
<feature type="signal peptide" evidence="23">
    <location>
        <begin position="1"/>
        <end position="17"/>
    </location>
</feature>
<feature type="domain" description="EGF-like" evidence="25">
    <location>
        <begin position="1131"/>
        <end position="1167"/>
    </location>
</feature>
<gene>
    <name evidence="28" type="ORF">CJ030_MR2G022343</name>
</gene>
<feature type="binding site" evidence="21">
    <location>
        <position position="2079"/>
    </location>
    <ligand>
        <name>ATP</name>
        <dbReference type="ChEBI" id="CHEBI:30616"/>
    </ligand>
</feature>
<dbReference type="PROSITE" id="PS00107">
    <property type="entry name" value="PROTEIN_KINASE_ATP"/>
    <property type="match status" value="1"/>
</dbReference>
<dbReference type="FunFam" id="3.30.200.20:FF:000217">
    <property type="entry name" value="probable LRR receptor-like serine/threonine-protein kinase At1g53430"/>
    <property type="match status" value="1"/>
</dbReference>
<dbReference type="PANTHER" id="PTHR27002:SF1097">
    <property type="entry name" value="RECEPTOR-LIKE SERINE_THREONINE-PROTEIN KINASE"/>
    <property type="match status" value="1"/>
</dbReference>
<evidence type="ECO:0000256" key="11">
    <source>
        <dbReference type="ARBA" id="ARBA00022777"/>
    </source>
</evidence>
<feature type="transmembrane region" description="Helical" evidence="22">
    <location>
        <begin position="1985"/>
        <end position="2009"/>
    </location>
</feature>
<feature type="chain" id="PRO_5025633684" description="non-specific serine/threonine protein kinase" evidence="23">
    <location>
        <begin position="18"/>
        <end position="2322"/>
    </location>
</feature>
<evidence type="ECO:0000259" key="26">
    <source>
        <dbReference type="PROSITE" id="PS50927"/>
    </source>
</evidence>
<dbReference type="PROSITE" id="PS50948">
    <property type="entry name" value="PAN"/>
    <property type="match status" value="3"/>
</dbReference>
<dbReference type="GO" id="GO:0005886">
    <property type="term" value="C:plasma membrane"/>
    <property type="evidence" value="ECO:0007669"/>
    <property type="project" value="UniProtKB-SubCell"/>
</dbReference>
<dbReference type="InterPro" id="IPR003609">
    <property type="entry name" value="Pan_app"/>
</dbReference>
<dbReference type="SUPFAM" id="SSF56112">
    <property type="entry name" value="Protein kinase-like (PK-like)"/>
    <property type="match status" value="3"/>
</dbReference>
<dbReference type="PANTHER" id="PTHR27002">
    <property type="entry name" value="RECEPTOR-LIKE SERINE/THREONINE-PROTEIN KINASE SD1-8"/>
    <property type="match status" value="1"/>
</dbReference>
<dbReference type="Pfam" id="PF07714">
    <property type="entry name" value="PK_Tyr_Ser-Thr"/>
    <property type="match status" value="3"/>
</dbReference>
<evidence type="ECO:0000256" key="3">
    <source>
        <dbReference type="ARBA" id="ARBA00022475"/>
    </source>
</evidence>
<dbReference type="InterPro" id="IPR008271">
    <property type="entry name" value="Ser/Thr_kinase_AS"/>
</dbReference>
<evidence type="ECO:0000256" key="22">
    <source>
        <dbReference type="SAM" id="Phobius"/>
    </source>
</evidence>
<keyword evidence="13 22" id="KW-1133">Transmembrane helix</keyword>
<dbReference type="CDD" id="cd01098">
    <property type="entry name" value="PAN_AP_plant"/>
    <property type="match status" value="3"/>
</dbReference>
<dbReference type="OrthoDB" id="1910371at2759"/>
<dbReference type="Gene3D" id="2.90.10.10">
    <property type="entry name" value="Bulb-type lectin domain"/>
    <property type="match status" value="2"/>
</dbReference>
<dbReference type="SMART" id="SM00181">
    <property type="entry name" value="EGF"/>
    <property type="match status" value="3"/>
</dbReference>
<keyword evidence="9" id="KW-0430">Lectin</keyword>
<comment type="caution">
    <text evidence="20">Lacks conserved residue(s) required for the propagation of feature annotation.</text>
</comment>
<keyword evidence="14 22" id="KW-0472">Membrane</keyword>
<evidence type="ECO:0000256" key="18">
    <source>
        <dbReference type="ARBA" id="ARBA00047899"/>
    </source>
</evidence>
<dbReference type="EC" id="2.7.11.1" evidence="2"/>
<keyword evidence="15" id="KW-1015">Disulfide bond</keyword>
<dbReference type="Gene3D" id="1.10.510.10">
    <property type="entry name" value="Transferase(Phosphotransferase) domain 1"/>
    <property type="match status" value="4"/>
</dbReference>
<evidence type="ECO:0000256" key="23">
    <source>
        <dbReference type="SAM" id="SignalP"/>
    </source>
</evidence>
<evidence type="ECO:0000256" key="8">
    <source>
        <dbReference type="ARBA" id="ARBA00022729"/>
    </source>
</evidence>
<dbReference type="PROSITE" id="PS00108">
    <property type="entry name" value="PROTEIN_KINASE_ST"/>
    <property type="match status" value="3"/>
</dbReference>
<evidence type="ECO:0000256" key="6">
    <source>
        <dbReference type="ARBA" id="ARBA00022679"/>
    </source>
</evidence>
<comment type="catalytic activity">
    <reaction evidence="18">
        <text>L-threonyl-[protein] + ATP = O-phospho-L-threonyl-[protein] + ADP + H(+)</text>
        <dbReference type="Rhea" id="RHEA:46608"/>
        <dbReference type="Rhea" id="RHEA-COMP:11060"/>
        <dbReference type="Rhea" id="RHEA-COMP:11605"/>
        <dbReference type="ChEBI" id="CHEBI:15378"/>
        <dbReference type="ChEBI" id="CHEBI:30013"/>
        <dbReference type="ChEBI" id="CHEBI:30616"/>
        <dbReference type="ChEBI" id="CHEBI:61977"/>
        <dbReference type="ChEBI" id="CHEBI:456216"/>
        <dbReference type="EC" id="2.7.11.1"/>
    </reaction>
</comment>
<dbReference type="GO" id="GO:0030246">
    <property type="term" value="F:carbohydrate binding"/>
    <property type="evidence" value="ECO:0007669"/>
    <property type="project" value="UniProtKB-KW"/>
</dbReference>
<evidence type="ECO:0000256" key="4">
    <source>
        <dbReference type="ARBA" id="ARBA00022527"/>
    </source>
</evidence>
<dbReference type="FunFam" id="2.90.10.10:FF:000005">
    <property type="entry name" value="G-type lectin S-receptor-like serine/threonine-protein kinase"/>
    <property type="match status" value="1"/>
</dbReference>
<evidence type="ECO:0000313" key="28">
    <source>
        <dbReference type="EMBL" id="KAB1223054.1"/>
    </source>
</evidence>
<evidence type="ECO:0000256" key="13">
    <source>
        <dbReference type="ARBA" id="ARBA00022989"/>
    </source>
</evidence>
<dbReference type="Pfam" id="PF08276">
    <property type="entry name" value="PAN_2"/>
    <property type="match status" value="3"/>
</dbReference>
<evidence type="ECO:0000256" key="21">
    <source>
        <dbReference type="PROSITE-ProRule" id="PRU10141"/>
    </source>
</evidence>
<keyword evidence="10 21" id="KW-0547">Nucleotide-binding</keyword>
<keyword evidence="4" id="KW-0723">Serine/threonine-protein kinase</keyword>
<dbReference type="PROSITE" id="PS50927">
    <property type="entry name" value="BULB_LECTIN"/>
    <property type="match status" value="2"/>
</dbReference>
<dbReference type="CDD" id="cd00054">
    <property type="entry name" value="EGF_CA"/>
    <property type="match status" value="1"/>
</dbReference>
<evidence type="ECO:0000259" key="24">
    <source>
        <dbReference type="PROSITE" id="PS50011"/>
    </source>
</evidence>
<keyword evidence="7 22" id="KW-0812">Transmembrane</keyword>
<dbReference type="Pfam" id="PF00069">
    <property type="entry name" value="Pkinase"/>
    <property type="match status" value="1"/>
</dbReference>
<dbReference type="SMART" id="SM00108">
    <property type="entry name" value="B_lectin"/>
    <property type="match status" value="2"/>
</dbReference>
<feature type="domain" description="Apple" evidence="27">
    <location>
        <begin position="1186"/>
        <end position="1264"/>
    </location>
</feature>
<feature type="domain" description="Apple" evidence="27">
    <location>
        <begin position="1887"/>
        <end position="1968"/>
    </location>
</feature>
<dbReference type="InterPro" id="IPR017441">
    <property type="entry name" value="Protein_kinase_ATP_BS"/>
</dbReference>
<evidence type="ECO:0000256" key="10">
    <source>
        <dbReference type="ARBA" id="ARBA00022741"/>
    </source>
</evidence>
<keyword evidence="3" id="KW-1003">Cell membrane</keyword>
<dbReference type="CDD" id="cd00028">
    <property type="entry name" value="B_lectin"/>
    <property type="match status" value="2"/>
</dbReference>
<dbReference type="GO" id="GO:0005524">
    <property type="term" value="F:ATP binding"/>
    <property type="evidence" value="ECO:0007669"/>
    <property type="project" value="UniProtKB-UniRule"/>
</dbReference>
<feature type="domain" description="Bulb-type lectin" evidence="26">
    <location>
        <begin position="27"/>
        <end position="146"/>
    </location>
</feature>
<protein>
    <recommendedName>
        <fullName evidence="2">non-specific serine/threonine protein kinase</fullName>
        <ecNumber evidence="2">2.7.11.1</ecNumber>
    </recommendedName>
</protein>
<feature type="domain" description="Protein kinase" evidence="24">
    <location>
        <begin position="2051"/>
        <end position="2282"/>
    </location>
</feature>
<dbReference type="InterPro" id="IPR000742">
    <property type="entry name" value="EGF"/>
</dbReference>
<dbReference type="GO" id="GO:0048544">
    <property type="term" value="P:recognition of pollen"/>
    <property type="evidence" value="ECO:0007669"/>
    <property type="project" value="InterPro"/>
</dbReference>
<dbReference type="GO" id="GO:0004674">
    <property type="term" value="F:protein serine/threonine kinase activity"/>
    <property type="evidence" value="ECO:0007669"/>
    <property type="project" value="UniProtKB-KW"/>
</dbReference>
<evidence type="ECO:0000256" key="17">
    <source>
        <dbReference type="ARBA" id="ARBA00023180"/>
    </source>
</evidence>
<evidence type="ECO:0000256" key="15">
    <source>
        <dbReference type="ARBA" id="ARBA00023157"/>
    </source>
</evidence>
<feature type="transmembrane region" description="Helical" evidence="22">
    <location>
        <begin position="439"/>
        <end position="462"/>
    </location>
</feature>
<organism evidence="28 29">
    <name type="scientific">Morella rubra</name>
    <name type="common">Chinese bayberry</name>
    <dbReference type="NCBI Taxonomy" id="262757"/>
    <lineage>
        <taxon>Eukaryota</taxon>
        <taxon>Viridiplantae</taxon>
        <taxon>Streptophyta</taxon>
        <taxon>Embryophyta</taxon>
        <taxon>Tracheophyta</taxon>
        <taxon>Spermatophyta</taxon>
        <taxon>Magnoliopsida</taxon>
        <taxon>eudicotyledons</taxon>
        <taxon>Gunneridae</taxon>
        <taxon>Pentapetalae</taxon>
        <taxon>rosids</taxon>
        <taxon>fabids</taxon>
        <taxon>Fagales</taxon>
        <taxon>Myricaceae</taxon>
        <taxon>Morella</taxon>
    </lineage>
</organism>
<dbReference type="CDD" id="cd14066">
    <property type="entry name" value="STKc_IRAK"/>
    <property type="match status" value="2"/>
</dbReference>
<comment type="caution">
    <text evidence="28">The sequence shown here is derived from an EMBL/GenBank/DDBJ whole genome shotgun (WGS) entry which is preliminary data.</text>
</comment>
<keyword evidence="6" id="KW-0808">Transferase</keyword>
<dbReference type="Pfam" id="PF01453">
    <property type="entry name" value="B_lectin"/>
    <property type="match status" value="3"/>
</dbReference>
<evidence type="ECO:0000259" key="25">
    <source>
        <dbReference type="PROSITE" id="PS50026"/>
    </source>
</evidence>
<dbReference type="SUPFAM" id="SSF51110">
    <property type="entry name" value="alpha-D-mannose-specific plant lectins"/>
    <property type="match status" value="3"/>
</dbReference>
<evidence type="ECO:0000256" key="16">
    <source>
        <dbReference type="ARBA" id="ARBA00023170"/>
    </source>
</evidence>
<dbReference type="FunFam" id="3.30.200.20:FF:000195">
    <property type="entry name" value="G-type lectin S-receptor-like serine/threonine-protein kinase"/>
    <property type="match status" value="1"/>
</dbReference>
<feature type="domain" description="Protein kinase" evidence="24">
    <location>
        <begin position="1367"/>
        <end position="1651"/>
    </location>
</feature>
<evidence type="ECO:0000259" key="27">
    <source>
        <dbReference type="PROSITE" id="PS50948"/>
    </source>
</evidence>
<dbReference type="EMBL" id="RXIC02000020">
    <property type="protein sequence ID" value="KAB1223054.1"/>
    <property type="molecule type" value="Genomic_DNA"/>
</dbReference>
<evidence type="ECO:0000256" key="19">
    <source>
        <dbReference type="ARBA" id="ARBA00048679"/>
    </source>
</evidence>
<evidence type="ECO:0000256" key="9">
    <source>
        <dbReference type="ARBA" id="ARBA00022734"/>
    </source>
</evidence>